<sequence>MAKSEQAKREGGKKLQWFFFVVVIPIVFAITLALIITTLLGINVFQQAEKYANQVPGLSQLVSTEEEEAQQEETGQLEATIANNNAEIEQLEEQVKSKQTTIDDLQLQIENLEAELAASSEVEDEEQAAETSDTVTDLASSFQEMDPEQAAPIIENMTEGLAVEVLEQIASQERGDILGQMEPETAANLASSFLGAPQ</sequence>
<reference evidence="4 5" key="1">
    <citation type="journal article" date="2004" name="Extremophiles">
        <title>Halobacillus locisalis sp. nov., a halophilic bacterium isolated from a marine solar saltern of the Yellow Sea in Korea.</title>
        <authorList>
            <person name="Yoon J.H."/>
            <person name="Kang K.H."/>
            <person name="Oh T.K."/>
            <person name="Park Y.H."/>
        </authorList>
    </citation>
    <scope>NUCLEOTIDE SEQUENCE [LARGE SCALE GENOMIC DNA]</scope>
    <source>
        <strain evidence="4 5">KCTC 3788</strain>
    </source>
</reference>
<dbReference type="SUPFAM" id="SSF158791">
    <property type="entry name" value="MgtE N-terminal domain-like"/>
    <property type="match status" value="1"/>
</dbReference>
<name>A0A838CQ40_9BACI</name>
<evidence type="ECO:0000256" key="1">
    <source>
        <dbReference type="SAM" id="MobiDB-lite"/>
    </source>
</evidence>
<keyword evidence="2" id="KW-1133">Transmembrane helix</keyword>
<evidence type="ECO:0000313" key="4">
    <source>
        <dbReference type="EMBL" id="MBA2174110.1"/>
    </source>
</evidence>
<feature type="compositionally biased region" description="Polar residues" evidence="1">
    <location>
        <begin position="129"/>
        <end position="138"/>
    </location>
</feature>
<dbReference type="AlphaFoldDB" id="A0A838CQ40"/>
<organism evidence="4 5">
    <name type="scientific">Halobacillus locisalis</name>
    <dbReference type="NCBI Taxonomy" id="220753"/>
    <lineage>
        <taxon>Bacteria</taxon>
        <taxon>Bacillati</taxon>
        <taxon>Bacillota</taxon>
        <taxon>Bacilli</taxon>
        <taxon>Bacillales</taxon>
        <taxon>Bacillaceae</taxon>
        <taxon>Halobacillus</taxon>
    </lineage>
</organism>
<feature type="domain" description="Magnesium transporter MgtE intracellular" evidence="3">
    <location>
        <begin position="138"/>
        <end position="189"/>
    </location>
</feature>
<evidence type="ECO:0000259" key="3">
    <source>
        <dbReference type="Pfam" id="PF03448"/>
    </source>
</evidence>
<evidence type="ECO:0000313" key="5">
    <source>
        <dbReference type="Proteomes" id="UP000571017"/>
    </source>
</evidence>
<accession>A0A838CQ40</accession>
<feature type="region of interest" description="Disordered" evidence="1">
    <location>
        <begin position="118"/>
        <end position="138"/>
    </location>
</feature>
<gene>
    <name evidence="4" type="ORF">H0266_04255</name>
</gene>
<keyword evidence="2" id="KW-0472">Membrane</keyword>
<keyword evidence="2" id="KW-0812">Transmembrane</keyword>
<keyword evidence="5" id="KW-1185">Reference proteome</keyword>
<dbReference type="Proteomes" id="UP000571017">
    <property type="component" value="Unassembled WGS sequence"/>
</dbReference>
<dbReference type="EMBL" id="JACEFG010000001">
    <property type="protein sequence ID" value="MBA2174110.1"/>
    <property type="molecule type" value="Genomic_DNA"/>
</dbReference>
<proteinExistence type="predicted"/>
<evidence type="ECO:0000256" key="2">
    <source>
        <dbReference type="SAM" id="Phobius"/>
    </source>
</evidence>
<feature type="transmembrane region" description="Helical" evidence="2">
    <location>
        <begin position="17"/>
        <end position="42"/>
    </location>
</feature>
<dbReference type="RefSeq" id="WP_181471125.1">
    <property type="nucleotide sequence ID" value="NZ_JACEFG010000001.1"/>
</dbReference>
<dbReference type="Pfam" id="PF03448">
    <property type="entry name" value="MgtE_N"/>
    <property type="match status" value="1"/>
</dbReference>
<comment type="caution">
    <text evidence="4">The sequence shown here is derived from an EMBL/GenBank/DDBJ whole genome shotgun (WGS) entry which is preliminary data.</text>
</comment>
<protein>
    <recommendedName>
        <fullName evidence="3">Magnesium transporter MgtE intracellular domain-containing protein</fullName>
    </recommendedName>
</protein>
<dbReference type="InterPro" id="IPR006668">
    <property type="entry name" value="Mg_transptr_MgtE_intracell_dom"/>
</dbReference>